<dbReference type="EMBL" id="LK028576">
    <property type="protein sequence ID" value="CDS16097.1"/>
    <property type="molecule type" value="Genomic_DNA"/>
</dbReference>
<reference evidence="8" key="3">
    <citation type="submission" date="2020-10" db="UniProtKB">
        <authorList>
            <consortium name="WormBaseParasite"/>
        </authorList>
    </citation>
    <scope>IDENTIFICATION</scope>
</reference>
<evidence type="ECO:0000313" key="7">
    <source>
        <dbReference type="Proteomes" id="UP000492820"/>
    </source>
</evidence>
<feature type="chain" id="PRO_5035983398" evidence="4">
    <location>
        <begin position="19"/>
        <end position="453"/>
    </location>
</feature>
<feature type="region of interest" description="Disordered" evidence="2">
    <location>
        <begin position="192"/>
        <end position="228"/>
    </location>
</feature>
<reference evidence="6 7" key="1">
    <citation type="journal article" date="2013" name="Nature">
        <title>The genomes of four tapeworm species reveal adaptations to parasitism.</title>
        <authorList>
            <person name="Tsai I.J."/>
            <person name="Zarowiecki M."/>
            <person name="Holroyd N."/>
            <person name="Garciarrubio A."/>
            <person name="Sanchez-Flores A."/>
            <person name="Brooks K.L."/>
            <person name="Tracey A."/>
            <person name="Bobes R.J."/>
            <person name="Fragoso G."/>
            <person name="Sciutto E."/>
            <person name="Aslett M."/>
            <person name="Beasley H."/>
            <person name="Bennett H.M."/>
            <person name="Cai J."/>
            <person name="Camicia F."/>
            <person name="Clark R."/>
            <person name="Cucher M."/>
            <person name="De Silva N."/>
            <person name="Day T.A."/>
            <person name="Deplazes P."/>
            <person name="Estrada K."/>
            <person name="Fernandez C."/>
            <person name="Holland P.W."/>
            <person name="Hou J."/>
            <person name="Hu S."/>
            <person name="Huckvale T."/>
            <person name="Hung S.S."/>
            <person name="Kamenetzky L."/>
            <person name="Keane J.A."/>
            <person name="Kiss F."/>
            <person name="Koziol U."/>
            <person name="Lambert O."/>
            <person name="Liu K."/>
            <person name="Luo X."/>
            <person name="Luo Y."/>
            <person name="Macchiaroli N."/>
            <person name="Nichol S."/>
            <person name="Paps J."/>
            <person name="Parkinson J."/>
            <person name="Pouchkina-Stantcheva N."/>
            <person name="Riddiford N."/>
            <person name="Rosenzvit M."/>
            <person name="Salinas G."/>
            <person name="Wasmuth J.D."/>
            <person name="Zamanian M."/>
            <person name="Zheng Y."/>
            <person name="Cai X."/>
            <person name="Soberon X."/>
            <person name="Olson P.D."/>
            <person name="Laclette J.P."/>
            <person name="Brehm K."/>
            <person name="Berriman M."/>
            <person name="Garciarrubio A."/>
            <person name="Bobes R.J."/>
            <person name="Fragoso G."/>
            <person name="Sanchez-Flores A."/>
            <person name="Estrada K."/>
            <person name="Cevallos M.A."/>
            <person name="Morett E."/>
            <person name="Gonzalez V."/>
            <person name="Portillo T."/>
            <person name="Ochoa-Leyva A."/>
            <person name="Jose M.V."/>
            <person name="Sciutto E."/>
            <person name="Landa A."/>
            <person name="Jimenez L."/>
            <person name="Valdes V."/>
            <person name="Carrero J.C."/>
            <person name="Larralde C."/>
            <person name="Morales-Montor J."/>
            <person name="Limon-Lason J."/>
            <person name="Soberon X."/>
            <person name="Laclette J.P."/>
        </authorList>
    </citation>
    <scope>NUCLEOTIDE SEQUENCE [LARGE SCALE GENOMIC DNA]</scope>
</reference>
<feature type="disulfide bond" evidence="1">
    <location>
        <begin position="335"/>
        <end position="352"/>
    </location>
</feature>
<accession>A0A068WEP7</accession>
<dbReference type="Pfam" id="PF23106">
    <property type="entry name" value="EGF_Teneurin"/>
    <property type="match status" value="1"/>
</dbReference>
<reference evidence="6" key="2">
    <citation type="submission" date="2014-06" db="EMBL/GenBank/DDBJ databases">
        <authorList>
            <person name="Aslett M."/>
        </authorList>
    </citation>
    <scope>NUCLEOTIDE SEQUENCE</scope>
</reference>
<feature type="domain" description="EGF-like" evidence="5">
    <location>
        <begin position="228"/>
        <end position="273"/>
    </location>
</feature>
<dbReference type="InterPro" id="IPR051830">
    <property type="entry name" value="NOTCH_homolog"/>
</dbReference>
<evidence type="ECO:0000256" key="1">
    <source>
        <dbReference type="PROSITE-ProRule" id="PRU00076"/>
    </source>
</evidence>
<evidence type="ECO:0000256" key="4">
    <source>
        <dbReference type="SAM" id="SignalP"/>
    </source>
</evidence>
<feature type="compositionally biased region" description="Basic and acidic residues" evidence="2">
    <location>
        <begin position="214"/>
        <end position="228"/>
    </location>
</feature>
<organism evidence="6">
    <name type="scientific">Echinococcus granulosus</name>
    <name type="common">Hydatid tapeworm</name>
    <dbReference type="NCBI Taxonomy" id="6210"/>
    <lineage>
        <taxon>Eukaryota</taxon>
        <taxon>Metazoa</taxon>
        <taxon>Spiralia</taxon>
        <taxon>Lophotrochozoa</taxon>
        <taxon>Platyhelminthes</taxon>
        <taxon>Cestoda</taxon>
        <taxon>Eucestoda</taxon>
        <taxon>Cyclophyllidea</taxon>
        <taxon>Taeniidae</taxon>
        <taxon>Echinococcus</taxon>
        <taxon>Echinococcus granulosus group</taxon>
    </lineage>
</organism>
<feature type="compositionally biased region" description="Low complexity" evidence="2">
    <location>
        <begin position="192"/>
        <end position="206"/>
    </location>
</feature>
<dbReference type="Proteomes" id="UP000492820">
    <property type="component" value="Unassembled WGS sequence"/>
</dbReference>
<feature type="domain" description="EGF-like" evidence="5">
    <location>
        <begin position="326"/>
        <end position="364"/>
    </location>
</feature>
<dbReference type="PROSITE" id="PS50026">
    <property type="entry name" value="EGF_3"/>
    <property type="match status" value="3"/>
</dbReference>
<feature type="disulfide bond" evidence="1">
    <location>
        <begin position="244"/>
        <end position="261"/>
    </location>
</feature>
<keyword evidence="3" id="KW-0472">Membrane</keyword>
<evidence type="ECO:0000259" key="5">
    <source>
        <dbReference type="PROSITE" id="PS50026"/>
    </source>
</evidence>
<keyword evidence="4" id="KW-0732">Signal</keyword>
<dbReference type="OrthoDB" id="6267794at2759"/>
<dbReference type="Pfam" id="PF00008">
    <property type="entry name" value="EGF"/>
    <property type="match status" value="1"/>
</dbReference>
<comment type="caution">
    <text evidence="1">Lacks conserved residue(s) required for the propagation of feature annotation.</text>
</comment>
<keyword evidence="1" id="KW-1015">Disulfide bond</keyword>
<dbReference type="WBParaSite" id="EgrG_000851400">
    <property type="protein sequence ID" value="EgrG_000851400"/>
    <property type="gene ID" value="EgrG_000851400"/>
</dbReference>
<feature type="disulfide bond" evidence="1">
    <location>
        <begin position="303"/>
        <end position="312"/>
    </location>
</feature>
<dbReference type="InterPro" id="IPR035892">
    <property type="entry name" value="C2_domain_sf"/>
</dbReference>
<dbReference type="Gene3D" id="2.10.25.10">
    <property type="entry name" value="Laminin"/>
    <property type="match status" value="3"/>
</dbReference>
<dbReference type="PROSITE" id="PS01186">
    <property type="entry name" value="EGF_2"/>
    <property type="match status" value="3"/>
</dbReference>
<dbReference type="Gene3D" id="2.60.40.150">
    <property type="entry name" value="C2 domain"/>
    <property type="match status" value="1"/>
</dbReference>
<feature type="domain" description="EGF-like" evidence="5">
    <location>
        <begin position="274"/>
        <end position="313"/>
    </location>
</feature>
<evidence type="ECO:0000313" key="6">
    <source>
        <dbReference type="EMBL" id="CDS16097.1"/>
    </source>
</evidence>
<dbReference type="InterPro" id="IPR000742">
    <property type="entry name" value="EGF"/>
</dbReference>
<dbReference type="CDD" id="cd00030">
    <property type="entry name" value="C2"/>
    <property type="match status" value="1"/>
</dbReference>
<dbReference type="SMART" id="SM00181">
    <property type="entry name" value="EGF"/>
    <property type="match status" value="3"/>
</dbReference>
<feature type="disulfide bond" evidence="1">
    <location>
        <begin position="263"/>
        <end position="272"/>
    </location>
</feature>
<sequence length="453" mass="49737">MATLFTIWLLGVAQVVSALSPGGTLSLSFSFASLDGALASGNDCDVFDSCDLYFIICVKTEGNRGCDIFNRTTSRITNAGNVTFDDETMLHFSFKAPTNKIYLIIEAWDHDIVTNDDFVGRVEGLALIENIKSHVTPLNLHRSSTFYKNDFRINASMKKVCNPSFSGPLCQFFVERQPAGEIIEVITTSESSNPLNAVPSSSASSLSGGGTDGKGNRGDHSAAGRSEFNPRCERARELIGDEVCLNRGVCRDSPDGTSYACYCSPGYSGSRCELLDFCFNITCSGHGQCRQFGARLDNFVCECEPGWKGVLCEISYLNACEAAFYNLPKDQLSICLHGGICIEHYNGSGFYCQCINGWLGERCGTHFTQTVAFIVPLAVISSLLILTWICVCVCKNFRLKLVMNSKKSNFHVRPVVIEGGFPANTCRFVNDEPEPCKVFNPTRVTLNRNWFAN</sequence>
<dbReference type="CDD" id="cd00054">
    <property type="entry name" value="EGF_CA"/>
    <property type="match status" value="1"/>
</dbReference>
<evidence type="ECO:0000313" key="8">
    <source>
        <dbReference type="WBParaSite" id="EgrG_000851400"/>
    </source>
</evidence>
<protein>
    <submittedName>
        <fullName evidence="6 8">Neurogenic locus notch protein 4</fullName>
    </submittedName>
</protein>
<keyword evidence="3" id="KW-1133">Transmembrane helix</keyword>
<feature type="transmembrane region" description="Helical" evidence="3">
    <location>
        <begin position="371"/>
        <end position="394"/>
    </location>
</feature>
<dbReference type="AlphaFoldDB" id="A0A068WEP7"/>
<dbReference type="PROSITE" id="PS00022">
    <property type="entry name" value="EGF_1"/>
    <property type="match status" value="3"/>
</dbReference>
<dbReference type="SUPFAM" id="SSF49562">
    <property type="entry name" value="C2 domain (Calcium/lipid-binding domain, CaLB)"/>
    <property type="match status" value="1"/>
</dbReference>
<dbReference type="PANTHER" id="PTHR24033">
    <property type="entry name" value="EGF-LIKE DOMAIN-CONTAINING PROTEIN"/>
    <property type="match status" value="1"/>
</dbReference>
<name>A0A068WEP7_ECHGR</name>
<evidence type="ECO:0000256" key="3">
    <source>
        <dbReference type="SAM" id="Phobius"/>
    </source>
</evidence>
<dbReference type="PANTHER" id="PTHR24033:SF151">
    <property type="entry name" value="NOTCH 2"/>
    <property type="match status" value="1"/>
</dbReference>
<keyword evidence="3" id="KW-0812">Transmembrane</keyword>
<keyword evidence="1" id="KW-0245">EGF-like domain</keyword>
<feature type="disulfide bond" evidence="1">
    <location>
        <begin position="354"/>
        <end position="363"/>
    </location>
</feature>
<proteinExistence type="predicted"/>
<dbReference type="SUPFAM" id="SSF57196">
    <property type="entry name" value="EGF/Laminin"/>
    <property type="match status" value="3"/>
</dbReference>
<feature type="signal peptide" evidence="4">
    <location>
        <begin position="1"/>
        <end position="18"/>
    </location>
</feature>
<evidence type="ECO:0000256" key="2">
    <source>
        <dbReference type="SAM" id="MobiDB-lite"/>
    </source>
</evidence>
<gene>
    <name evidence="6" type="ORF">EgrG_000851400</name>
</gene>